<sequence>MAARTTLPTTPNRGEVRSSGGSIERAATSPPADPDSGLAVLPCGPAAHGAVPTVPGGAR</sequence>
<accession>A0A6G1CAZ9</accession>
<protein>
    <submittedName>
        <fullName evidence="2">Uncharacterized protein</fullName>
    </submittedName>
</protein>
<evidence type="ECO:0000313" key="3">
    <source>
        <dbReference type="Proteomes" id="UP000479710"/>
    </source>
</evidence>
<keyword evidence="3" id="KW-1185">Reference proteome</keyword>
<evidence type="ECO:0000313" key="2">
    <source>
        <dbReference type="EMBL" id="KAF0896803.1"/>
    </source>
</evidence>
<reference evidence="2 3" key="1">
    <citation type="submission" date="2019-11" db="EMBL/GenBank/DDBJ databases">
        <title>Whole genome sequence of Oryza granulata.</title>
        <authorList>
            <person name="Li W."/>
        </authorList>
    </citation>
    <scope>NUCLEOTIDE SEQUENCE [LARGE SCALE GENOMIC DNA]</scope>
    <source>
        <strain evidence="3">cv. Menghai</strain>
        <tissue evidence="2">Leaf</tissue>
    </source>
</reference>
<organism evidence="2 3">
    <name type="scientific">Oryza meyeriana var. granulata</name>
    <dbReference type="NCBI Taxonomy" id="110450"/>
    <lineage>
        <taxon>Eukaryota</taxon>
        <taxon>Viridiplantae</taxon>
        <taxon>Streptophyta</taxon>
        <taxon>Embryophyta</taxon>
        <taxon>Tracheophyta</taxon>
        <taxon>Spermatophyta</taxon>
        <taxon>Magnoliopsida</taxon>
        <taxon>Liliopsida</taxon>
        <taxon>Poales</taxon>
        <taxon>Poaceae</taxon>
        <taxon>BOP clade</taxon>
        <taxon>Oryzoideae</taxon>
        <taxon>Oryzeae</taxon>
        <taxon>Oryzinae</taxon>
        <taxon>Oryza</taxon>
        <taxon>Oryza meyeriana</taxon>
    </lineage>
</organism>
<proteinExistence type="predicted"/>
<comment type="caution">
    <text evidence="2">The sequence shown here is derived from an EMBL/GenBank/DDBJ whole genome shotgun (WGS) entry which is preliminary data.</text>
</comment>
<dbReference type="Proteomes" id="UP000479710">
    <property type="component" value="Unassembled WGS sequence"/>
</dbReference>
<name>A0A6G1CAZ9_9ORYZ</name>
<evidence type="ECO:0000256" key="1">
    <source>
        <dbReference type="SAM" id="MobiDB-lite"/>
    </source>
</evidence>
<gene>
    <name evidence="2" type="ORF">E2562_028101</name>
</gene>
<feature type="region of interest" description="Disordered" evidence="1">
    <location>
        <begin position="1"/>
        <end position="59"/>
    </location>
</feature>
<dbReference type="AlphaFoldDB" id="A0A6G1CAZ9"/>
<dbReference type="EMBL" id="SPHZ02000010">
    <property type="protein sequence ID" value="KAF0896803.1"/>
    <property type="molecule type" value="Genomic_DNA"/>
</dbReference>
<feature type="compositionally biased region" description="Polar residues" evidence="1">
    <location>
        <begin position="1"/>
        <end position="12"/>
    </location>
</feature>